<keyword evidence="5" id="KW-0132">Cell division</keyword>
<keyword evidence="7 11" id="KW-0175">Coiled coil</keyword>
<reference evidence="14" key="1">
    <citation type="submission" date="2009-08" db="EMBL/GenBank/DDBJ databases">
        <title>Annotation of Salpingoeca rosetta.</title>
        <authorList>
            <consortium name="The Broad Institute Genome Sequencing Platform"/>
            <person name="Russ C."/>
            <person name="Cuomo C."/>
            <person name="Burger G."/>
            <person name="Gray M.W."/>
            <person name="Holland P.W.H."/>
            <person name="King N."/>
            <person name="Lang F.B.F."/>
            <person name="Roger A.J."/>
            <person name="Ruiz-Trillo I."/>
            <person name="Young S.K."/>
            <person name="Zeng Q."/>
            <person name="Gargeya S."/>
            <person name="Alvarado L."/>
            <person name="Berlin A."/>
            <person name="Chapman S.B."/>
            <person name="Chen Z."/>
            <person name="Freedman E."/>
            <person name="Gellesch M."/>
            <person name="Goldberg J."/>
            <person name="Griggs A."/>
            <person name="Gujja S."/>
            <person name="Heilman E."/>
            <person name="Heiman D."/>
            <person name="Howarth C."/>
            <person name="Mehta T."/>
            <person name="Neiman D."/>
            <person name="Pearson M."/>
            <person name="Roberts A."/>
            <person name="Saif S."/>
            <person name="Shea T."/>
            <person name="Shenoy N."/>
            <person name="Sisk P."/>
            <person name="Stolte C."/>
            <person name="Sykes S."/>
            <person name="White J."/>
            <person name="Yandava C."/>
            <person name="Haas B."/>
            <person name="Nusbaum C."/>
            <person name="Birren B."/>
        </authorList>
    </citation>
    <scope>NUCLEOTIDE SEQUENCE [LARGE SCALE GENOMIC DNA]</scope>
    <source>
        <strain evidence="14">ATCC 50818</strain>
    </source>
</reference>
<dbReference type="PANTHER" id="PTHR18937:SF12">
    <property type="entry name" value="STRUCTURAL MAINTENANCE OF CHROMOSOMES PROTEIN"/>
    <property type="match status" value="1"/>
</dbReference>
<dbReference type="GO" id="GO:0005524">
    <property type="term" value="F:ATP binding"/>
    <property type="evidence" value="ECO:0007669"/>
    <property type="project" value="InterPro"/>
</dbReference>
<evidence type="ECO:0000256" key="6">
    <source>
        <dbReference type="ARBA" id="ARBA00022776"/>
    </source>
</evidence>
<gene>
    <name evidence="14" type="ORF">PTSG_07521</name>
</gene>
<evidence type="ECO:0000256" key="2">
    <source>
        <dbReference type="ARBA" id="ARBA00004286"/>
    </source>
</evidence>
<dbReference type="GeneID" id="16071878"/>
<dbReference type="Pfam" id="PF02463">
    <property type="entry name" value="SMC_N"/>
    <property type="match status" value="1"/>
</dbReference>
<evidence type="ECO:0000256" key="7">
    <source>
        <dbReference type="ARBA" id="ARBA00023054"/>
    </source>
</evidence>
<evidence type="ECO:0000256" key="9">
    <source>
        <dbReference type="ARBA" id="ARBA00023306"/>
    </source>
</evidence>
<feature type="coiled-coil region" evidence="11">
    <location>
        <begin position="322"/>
        <end position="359"/>
    </location>
</feature>
<feature type="coiled-coil region" evidence="11">
    <location>
        <begin position="797"/>
        <end position="908"/>
    </location>
</feature>
<dbReference type="KEGG" id="sre:PTSG_07521"/>
<dbReference type="EMBL" id="GL832974">
    <property type="protein sequence ID" value="EGD76402.1"/>
    <property type="molecule type" value="Genomic_DNA"/>
</dbReference>
<dbReference type="Gene3D" id="3.40.50.300">
    <property type="entry name" value="P-loop containing nucleotide triphosphate hydrolases"/>
    <property type="match status" value="2"/>
</dbReference>
<comment type="similarity">
    <text evidence="3">Belongs to the SMC family. SMC1 subfamily.</text>
</comment>
<dbReference type="CDD" id="cd03275">
    <property type="entry name" value="ABC_SMC1_euk"/>
    <property type="match status" value="1"/>
</dbReference>
<keyword evidence="9" id="KW-0131">Cell cycle</keyword>
<feature type="coiled-coil region" evidence="11">
    <location>
        <begin position="724"/>
        <end position="772"/>
    </location>
</feature>
<dbReference type="OMA" id="KHMDFQR"/>
<evidence type="ECO:0000313" key="14">
    <source>
        <dbReference type="EMBL" id="EGD76402.1"/>
    </source>
</evidence>
<dbReference type="InterPro" id="IPR003395">
    <property type="entry name" value="RecF/RecN/SMC_N"/>
</dbReference>
<keyword evidence="8 10" id="KW-0539">Nucleus</keyword>
<feature type="coiled-coil region" evidence="11">
    <location>
        <begin position="164"/>
        <end position="225"/>
    </location>
</feature>
<evidence type="ECO:0000256" key="12">
    <source>
        <dbReference type="SAM" id="MobiDB-lite"/>
    </source>
</evidence>
<dbReference type="InterPro" id="IPR010935">
    <property type="entry name" value="SMC_hinge"/>
</dbReference>
<dbReference type="Pfam" id="PF06470">
    <property type="entry name" value="SMC_hinge"/>
    <property type="match status" value="1"/>
</dbReference>
<dbReference type="SMART" id="SM00968">
    <property type="entry name" value="SMC_hinge"/>
    <property type="match status" value="1"/>
</dbReference>
<dbReference type="GO" id="GO:0007062">
    <property type="term" value="P:sister chromatid cohesion"/>
    <property type="evidence" value="ECO:0007669"/>
    <property type="project" value="InterPro"/>
</dbReference>
<dbReference type="Gene3D" id="3.30.70.1620">
    <property type="match status" value="1"/>
</dbReference>
<dbReference type="PIRSF" id="PIRSF005719">
    <property type="entry name" value="SMC"/>
    <property type="match status" value="1"/>
</dbReference>
<dbReference type="eggNOG" id="KOG0018">
    <property type="taxonomic scope" value="Eukaryota"/>
</dbReference>
<organism evidence="15">
    <name type="scientific">Salpingoeca rosetta (strain ATCC 50818 / BSB-021)</name>
    <dbReference type="NCBI Taxonomy" id="946362"/>
    <lineage>
        <taxon>Eukaryota</taxon>
        <taxon>Choanoflagellata</taxon>
        <taxon>Craspedida</taxon>
        <taxon>Salpingoecidae</taxon>
        <taxon>Salpingoeca</taxon>
    </lineage>
</organism>
<dbReference type="FunCoup" id="F2UH03">
    <property type="interactions" value="1600"/>
</dbReference>
<sequence length="1240" mass="140842">MRLDRLELENFKSYGGHCVIGPFTAFSAVIGPNGSGKSNLMDAISFVLGVRARELRGAQLKDLIYSSDSATKGKLRAKVSAVFVDANDEDADELILSRSISAKGSSDYKINGKAVTWEQYDERLQSLGLLVKAKNFLVFQGDVENIAAKSPKQLTQLFEQISGSAALRDEYEAAKKARDEAEADHLFFQQQKKGLYTERKQYQQQKEEADRFQQLQDELAATRREHILWQLYNIEQDMTEESDALQTKLKTFNKLTRKGEAAKATLKDHNKKVAAAAKARMNAKKDLKNQEKKVHKLTPQHVAIQTKLKHAKGRLAANAKLLQSARADQQRADEEVHELQDELEKVEAAQERYDNTLAEESQHDEIQLGQEEMEMYNQLKAKAASETHDLKTTCDKATRLYEAKQREVQREQKQKEEIKTKMAALEKEIATQSERLKRLQENLNRQQKDMQQKERDVQRAKQERQEMTQQKGELSSKIETVKASLREANAYRKESARNRRLNDAIATMKQLFPGVHGKMIDLCEPRHSRYKVAVTVIMGSNMDAVVVDSSDVAMECLKYLRENQIGTATFIPLESVKVKDVKEHLRQLPNGSKLVRDVIDFPPRIERAVQYACGNAVVCETEKEAKRLVFSEGAASKTVSLKGTVIKASGEMQGGLAGVEMKAKRWDEKNVDELRVQLSQLETKYKAVARKRVPDTGEDEAQIEGLKSLCKTVSHHIDLTQSTLASREKDLKALRSALKTTEDKLAAAEQELEQLRAQHEAAQQKFNEATDAIFASFCRRVKLQNIREYEDTRLARAEQMANRKKEFAKQITALKATLDFEKKTASGFADRVASLEQKHEELENEKEKQEKALEKLGKDLDRETKRRDELLAIVKEKQEAEAELAAEMKELQSKIRENAQHRAEAQKDLTNSRTRLDKLCARRHQHYKYCKVNGIPLPFASGGFKQVQDEEEVPAISTDVSMSTSYTSIEGNSINTDVAQRLYAKEAEIELTFDELPEDLLDVPEEDRDAVSREFVDRMQKTQAELEHIAPNMRAVERLADVRERLQQSATSFQETLERSTKAADAFEEIRAERCRLFRDAFDHVQNDIKTIYKALTESPSAPAGGTAYLSLENSDDPFLGGVKYNAMPPLKRFRDMEQLSGGEKTVAALALLFALHSYKPAPFFILDEIDAALDNQNVNRVVRYIRRRTGAHFQCIVISLKDTFFSHAESLVGIYRDPKQQCSRTLTVDLTQYPEEHQA</sequence>
<feature type="region of interest" description="Disordered" evidence="12">
    <location>
        <begin position="444"/>
        <end position="476"/>
    </location>
</feature>
<feature type="coiled-coil region" evidence="11">
    <location>
        <begin position="266"/>
        <end position="293"/>
    </location>
</feature>
<feature type="domain" description="SMC hinge" evidence="13">
    <location>
        <begin position="513"/>
        <end position="629"/>
    </location>
</feature>
<evidence type="ECO:0000256" key="3">
    <source>
        <dbReference type="ARBA" id="ARBA00005597"/>
    </source>
</evidence>
<evidence type="ECO:0000259" key="13">
    <source>
        <dbReference type="SMART" id="SM00968"/>
    </source>
</evidence>
<dbReference type="AlphaFoldDB" id="F2UH03"/>
<comment type="subcellular location">
    <subcellularLocation>
        <location evidence="2">Chromosome</location>
    </subcellularLocation>
    <subcellularLocation>
        <location evidence="1 10">Nucleus</location>
    </subcellularLocation>
</comment>
<dbReference type="GO" id="GO:0016887">
    <property type="term" value="F:ATP hydrolysis activity"/>
    <property type="evidence" value="ECO:0007669"/>
    <property type="project" value="InterPro"/>
</dbReference>
<dbReference type="GO" id="GO:0003677">
    <property type="term" value="F:DNA binding"/>
    <property type="evidence" value="ECO:0007669"/>
    <property type="project" value="TreeGrafter"/>
</dbReference>
<accession>F2UH03</accession>
<dbReference type="STRING" id="946362.F2UH03"/>
<dbReference type="SUPFAM" id="SSF52540">
    <property type="entry name" value="P-loop containing nucleoside triphosphate hydrolases"/>
    <property type="match status" value="1"/>
</dbReference>
<evidence type="ECO:0000256" key="4">
    <source>
        <dbReference type="ARBA" id="ARBA00022454"/>
    </source>
</evidence>
<protein>
    <recommendedName>
        <fullName evidence="10">Structural maintenance of chromosomes protein</fullName>
    </recommendedName>
</protein>
<keyword evidence="15" id="KW-1185">Reference proteome</keyword>
<proteinExistence type="inferred from homology"/>
<dbReference type="InterPro" id="IPR036277">
    <property type="entry name" value="SMC_hinge_sf"/>
</dbReference>
<dbReference type="GO" id="GO:0005634">
    <property type="term" value="C:nucleus"/>
    <property type="evidence" value="ECO:0007669"/>
    <property type="project" value="UniProtKB-SubCell"/>
</dbReference>
<dbReference type="SUPFAM" id="SSF75553">
    <property type="entry name" value="Smc hinge domain"/>
    <property type="match status" value="1"/>
</dbReference>
<evidence type="ECO:0000256" key="1">
    <source>
        <dbReference type="ARBA" id="ARBA00004123"/>
    </source>
</evidence>
<dbReference type="InterPro" id="IPR028468">
    <property type="entry name" value="Smc1_ABC"/>
</dbReference>
<keyword evidence="6" id="KW-0498">Mitosis</keyword>
<evidence type="ECO:0000256" key="11">
    <source>
        <dbReference type="SAM" id="Coils"/>
    </source>
</evidence>
<dbReference type="InParanoid" id="F2UH03"/>
<dbReference type="OrthoDB" id="413649at2759"/>
<dbReference type="InterPro" id="IPR027417">
    <property type="entry name" value="P-loop_NTPase"/>
</dbReference>
<evidence type="ECO:0000256" key="8">
    <source>
        <dbReference type="ARBA" id="ARBA00023242"/>
    </source>
</evidence>
<dbReference type="InterPro" id="IPR024704">
    <property type="entry name" value="SMC"/>
</dbReference>
<dbReference type="RefSeq" id="XP_004991317.1">
    <property type="nucleotide sequence ID" value="XM_004991260.1"/>
</dbReference>
<dbReference type="GO" id="GO:0051301">
    <property type="term" value="P:cell division"/>
    <property type="evidence" value="ECO:0007669"/>
    <property type="project" value="UniProtKB-KW"/>
</dbReference>
<evidence type="ECO:0000256" key="10">
    <source>
        <dbReference type="PIRNR" id="PIRNR005719"/>
    </source>
</evidence>
<evidence type="ECO:0000313" key="15">
    <source>
        <dbReference type="Proteomes" id="UP000007799"/>
    </source>
</evidence>
<dbReference type="PANTHER" id="PTHR18937">
    <property type="entry name" value="STRUCTURAL MAINTENANCE OF CHROMOSOMES SMC FAMILY MEMBER"/>
    <property type="match status" value="1"/>
</dbReference>
<feature type="compositionally biased region" description="Basic and acidic residues" evidence="12">
    <location>
        <begin position="444"/>
        <end position="466"/>
    </location>
</feature>
<dbReference type="GO" id="GO:0008278">
    <property type="term" value="C:cohesin complex"/>
    <property type="evidence" value="ECO:0007669"/>
    <property type="project" value="InterPro"/>
</dbReference>
<name>F2UH03_SALR5</name>
<dbReference type="Gene3D" id="1.20.1060.20">
    <property type="match status" value="1"/>
</dbReference>
<dbReference type="Proteomes" id="UP000007799">
    <property type="component" value="Unassembled WGS sequence"/>
</dbReference>
<keyword evidence="4" id="KW-0158">Chromosome</keyword>
<evidence type="ECO:0000256" key="5">
    <source>
        <dbReference type="ARBA" id="ARBA00022618"/>
    </source>
</evidence>